<proteinExistence type="predicted"/>
<reference evidence="1" key="1">
    <citation type="submission" date="2014-09" db="EMBL/GenBank/DDBJ databases">
        <authorList>
            <person name="Magalhaes I.L.F."/>
            <person name="Oliveira U."/>
            <person name="Santos F.R."/>
            <person name="Vidigal T.H.D.A."/>
            <person name="Brescovit A.D."/>
            <person name="Santos A.J."/>
        </authorList>
    </citation>
    <scope>NUCLEOTIDE SEQUENCE</scope>
    <source>
        <tissue evidence="1">Shoot tissue taken approximately 20 cm above the soil surface</tissue>
    </source>
</reference>
<name>A0A0A9AUC9_ARUDO</name>
<protein>
    <submittedName>
        <fullName evidence="1">Uncharacterized protein</fullName>
    </submittedName>
</protein>
<accession>A0A0A9AUC9</accession>
<organism evidence="1">
    <name type="scientific">Arundo donax</name>
    <name type="common">Giant reed</name>
    <name type="synonym">Donax arundinaceus</name>
    <dbReference type="NCBI Taxonomy" id="35708"/>
    <lineage>
        <taxon>Eukaryota</taxon>
        <taxon>Viridiplantae</taxon>
        <taxon>Streptophyta</taxon>
        <taxon>Embryophyta</taxon>
        <taxon>Tracheophyta</taxon>
        <taxon>Spermatophyta</taxon>
        <taxon>Magnoliopsida</taxon>
        <taxon>Liliopsida</taxon>
        <taxon>Poales</taxon>
        <taxon>Poaceae</taxon>
        <taxon>PACMAD clade</taxon>
        <taxon>Arundinoideae</taxon>
        <taxon>Arundineae</taxon>
        <taxon>Arundo</taxon>
    </lineage>
</organism>
<reference evidence="1" key="2">
    <citation type="journal article" date="2015" name="Data Brief">
        <title>Shoot transcriptome of the giant reed, Arundo donax.</title>
        <authorList>
            <person name="Barrero R.A."/>
            <person name="Guerrero F.D."/>
            <person name="Moolhuijzen P."/>
            <person name="Goolsby J.A."/>
            <person name="Tidwell J."/>
            <person name="Bellgard S.E."/>
            <person name="Bellgard M.I."/>
        </authorList>
    </citation>
    <scope>NUCLEOTIDE SEQUENCE</scope>
    <source>
        <tissue evidence="1">Shoot tissue taken approximately 20 cm above the soil surface</tissue>
    </source>
</reference>
<evidence type="ECO:0000313" key="1">
    <source>
        <dbReference type="EMBL" id="JAD52515.1"/>
    </source>
</evidence>
<dbReference type="AlphaFoldDB" id="A0A0A9AUC9"/>
<sequence length="100" mass="11573">MRFHHIETKLKGKGVCNVKHRNTDQLLHTTKKKISIDGQNCRQQTYQTLHNFIRYFVEIHLVINIYSVIVNRARKVLAPQKMNSKAMGKPGSQLAMVQSN</sequence>
<dbReference type="EMBL" id="GBRH01245380">
    <property type="protein sequence ID" value="JAD52515.1"/>
    <property type="molecule type" value="Transcribed_RNA"/>
</dbReference>